<name>A0A9P6IKI3_9FUNG</name>
<feature type="non-terminal residue" evidence="2">
    <location>
        <position position="1"/>
    </location>
</feature>
<organism evidence="2 3">
    <name type="scientific">Modicella reniformis</name>
    <dbReference type="NCBI Taxonomy" id="1440133"/>
    <lineage>
        <taxon>Eukaryota</taxon>
        <taxon>Fungi</taxon>
        <taxon>Fungi incertae sedis</taxon>
        <taxon>Mucoromycota</taxon>
        <taxon>Mortierellomycotina</taxon>
        <taxon>Mortierellomycetes</taxon>
        <taxon>Mortierellales</taxon>
        <taxon>Mortierellaceae</taxon>
        <taxon>Modicella</taxon>
    </lineage>
</organism>
<dbReference type="EMBL" id="JAAAHW010012101">
    <property type="protein sequence ID" value="KAF9915752.1"/>
    <property type="molecule type" value="Genomic_DNA"/>
</dbReference>
<protein>
    <submittedName>
        <fullName evidence="2">Uncharacterized protein</fullName>
    </submittedName>
</protein>
<proteinExistence type="predicted"/>
<dbReference type="AlphaFoldDB" id="A0A9P6IKI3"/>
<feature type="non-terminal residue" evidence="2">
    <location>
        <position position="63"/>
    </location>
</feature>
<feature type="compositionally biased region" description="Polar residues" evidence="1">
    <location>
        <begin position="51"/>
        <end position="63"/>
    </location>
</feature>
<evidence type="ECO:0000313" key="3">
    <source>
        <dbReference type="Proteomes" id="UP000749646"/>
    </source>
</evidence>
<feature type="region of interest" description="Disordered" evidence="1">
    <location>
        <begin position="39"/>
        <end position="63"/>
    </location>
</feature>
<sequence>PSQRRTLRLSPPISSWEVSLLPSLRPLLPPLSVSSFSSRTRMRCSRPAVSPTHTRVSSTASAV</sequence>
<dbReference type="Proteomes" id="UP000749646">
    <property type="component" value="Unassembled WGS sequence"/>
</dbReference>
<evidence type="ECO:0000256" key="1">
    <source>
        <dbReference type="SAM" id="MobiDB-lite"/>
    </source>
</evidence>
<reference evidence="2" key="1">
    <citation type="journal article" date="2020" name="Fungal Divers.">
        <title>Resolving the Mortierellaceae phylogeny through synthesis of multi-gene phylogenetics and phylogenomics.</title>
        <authorList>
            <person name="Vandepol N."/>
            <person name="Liber J."/>
            <person name="Desiro A."/>
            <person name="Na H."/>
            <person name="Kennedy M."/>
            <person name="Barry K."/>
            <person name="Grigoriev I.V."/>
            <person name="Miller A.N."/>
            <person name="O'Donnell K."/>
            <person name="Stajich J.E."/>
            <person name="Bonito G."/>
        </authorList>
    </citation>
    <scope>NUCLEOTIDE SEQUENCE</scope>
    <source>
        <strain evidence="2">MES-2147</strain>
    </source>
</reference>
<evidence type="ECO:0000313" key="2">
    <source>
        <dbReference type="EMBL" id="KAF9915752.1"/>
    </source>
</evidence>
<accession>A0A9P6IKI3</accession>
<gene>
    <name evidence="2" type="ORF">BGZ65_000574</name>
</gene>
<keyword evidence="3" id="KW-1185">Reference proteome</keyword>
<comment type="caution">
    <text evidence="2">The sequence shown here is derived from an EMBL/GenBank/DDBJ whole genome shotgun (WGS) entry which is preliminary data.</text>
</comment>